<name>A0A0D1YMC5_9PEZI</name>
<sequence length="234" mass="25145">MEKSELRTGMDSATEFSSVCINTAIYLPWLLGQCLKNGVVVKRGVCKHVNEAADMHHSGQRASIVVNCTGLSSRFLGGVQDQSVYPARGQIVVVRNDPQVMTGTSGTDDGGDEVCYIMQRAAGGGTILGGSFQQHNWESQPDPNLAIRIMKRCVDLCPELTGGKGIEALSVIRHGVGLRPLRDAGPRVERERIGDVEVVHQYGHGGFGYQTSYGSALEAVRLVGQAALAWPPKL</sequence>
<dbReference type="GO" id="GO:0019478">
    <property type="term" value="P:D-amino acid catabolic process"/>
    <property type="evidence" value="ECO:0007669"/>
    <property type="project" value="TreeGrafter"/>
</dbReference>
<evidence type="ECO:0000259" key="10">
    <source>
        <dbReference type="Pfam" id="PF01266"/>
    </source>
</evidence>
<comment type="cofactor">
    <cofactor evidence="1">
        <name>FAD</name>
        <dbReference type="ChEBI" id="CHEBI:57692"/>
    </cofactor>
</comment>
<dbReference type="STRING" id="253628.A0A0D1YMC5"/>
<evidence type="ECO:0000256" key="9">
    <source>
        <dbReference type="ARBA" id="ARBA00049547"/>
    </source>
</evidence>
<protein>
    <recommendedName>
        <fullName evidence="8">D-amino-acid oxidase</fullName>
        <ecNumber evidence="8">1.4.3.3</ecNumber>
    </recommendedName>
</protein>
<dbReference type="InterPro" id="IPR023209">
    <property type="entry name" value="DAO"/>
</dbReference>
<comment type="similarity">
    <text evidence="3">Belongs to the DAMOX/DASOX family.</text>
</comment>
<dbReference type="RefSeq" id="XP_016211817.1">
    <property type="nucleotide sequence ID" value="XM_016360478.1"/>
</dbReference>
<dbReference type="EC" id="1.4.3.3" evidence="8"/>
<dbReference type="Proteomes" id="UP000053259">
    <property type="component" value="Unassembled WGS sequence"/>
</dbReference>
<reference evidence="11 12" key="1">
    <citation type="submission" date="2015-01" db="EMBL/GenBank/DDBJ databases">
        <title>The Genome Sequence of Ochroconis gallopava CBS43764.</title>
        <authorList>
            <consortium name="The Broad Institute Genomics Platform"/>
            <person name="Cuomo C."/>
            <person name="de Hoog S."/>
            <person name="Gorbushina A."/>
            <person name="Stielow B."/>
            <person name="Teixiera M."/>
            <person name="Abouelleil A."/>
            <person name="Chapman S.B."/>
            <person name="Priest M."/>
            <person name="Young S.K."/>
            <person name="Wortman J."/>
            <person name="Nusbaum C."/>
            <person name="Birren B."/>
        </authorList>
    </citation>
    <scope>NUCLEOTIDE SEQUENCE [LARGE SCALE GENOMIC DNA]</scope>
    <source>
        <strain evidence="11 12">CBS 43764</strain>
    </source>
</reference>
<accession>A0A0D1YMC5</accession>
<keyword evidence="12" id="KW-1185">Reference proteome</keyword>
<dbReference type="SUPFAM" id="SSF51971">
    <property type="entry name" value="Nucleotide-binding domain"/>
    <property type="match status" value="1"/>
</dbReference>
<keyword evidence="5" id="KW-0274">FAD</keyword>
<evidence type="ECO:0000256" key="7">
    <source>
        <dbReference type="ARBA" id="ARBA00023140"/>
    </source>
</evidence>
<dbReference type="FunFam" id="3.30.9.10:FF:000018">
    <property type="entry name" value="D-amino acid oxidase, putative"/>
    <property type="match status" value="1"/>
</dbReference>
<dbReference type="HOGENOM" id="CLU_034311_3_1_1"/>
<evidence type="ECO:0000256" key="1">
    <source>
        <dbReference type="ARBA" id="ARBA00001974"/>
    </source>
</evidence>
<organism evidence="11 12">
    <name type="scientific">Verruconis gallopava</name>
    <dbReference type="NCBI Taxonomy" id="253628"/>
    <lineage>
        <taxon>Eukaryota</taxon>
        <taxon>Fungi</taxon>
        <taxon>Dikarya</taxon>
        <taxon>Ascomycota</taxon>
        <taxon>Pezizomycotina</taxon>
        <taxon>Dothideomycetes</taxon>
        <taxon>Pleosporomycetidae</taxon>
        <taxon>Venturiales</taxon>
        <taxon>Sympoventuriaceae</taxon>
        <taxon>Verruconis</taxon>
    </lineage>
</organism>
<comment type="catalytic activity">
    <reaction evidence="9">
        <text>a D-alpha-amino acid + O2 + H2O = a 2-oxocarboxylate + H2O2 + NH4(+)</text>
        <dbReference type="Rhea" id="RHEA:21816"/>
        <dbReference type="ChEBI" id="CHEBI:15377"/>
        <dbReference type="ChEBI" id="CHEBI:15379"/>
        <dbReference type="ChEBI" id="CHEBI:16240"/>
        <dbReference type="ChEBI" id="CHEBI:28938"/>
        <dbReference type="ChEBI" id="CHEBI:35179"/>
        <dbReference type="ChEBI" id="CHEBI:59871"/>
        <dbReference type="EC" id="1.4.3.3"/>
    </reaction>
    <physiologicalReaction direction="left-to-right" evidence="9">
        <dbReference type="Rhea" id="RHEA:21817"/>
    </physiologicalReaction>
</comment>
<dbReference type="GO" id="GO:0005782">
    <property type="term" value="C:peroxisomal matrix"/>
    <property type="evidence" value="ECO:0007669"/>
    <property type="project" value="UniProtKB-SubCell"/>
</dbReference>
<dbReference type="InterPro" id="IPR006076">
    <property type="entry name" value="FAD-dep_OxRdtase"/>
</dbReference>
<dbReference type="VEuPathDB" id="FungiDB:PV09_06785"/>
<dbReference type="GO" id="GO:0003884">
    <property type="term" value="F:D-amino-acid oxidase activity"/>
    <property type="evidence" value="ECO:0007669"/>
    <property type="project" value="UniProtKB-EC"/>
</dbReference>
<keyword evidence="4" id="KW-0285">Flavoprotein</keyword>
<dbReference type="SUPFAM" id="SSF54373">
    <property type="entry name" value="FAD-linked reductases, C-terminal domain"/>
    <property type="match status" value="1"/>
</dbReference>
<evidence type="ECO:0000256" key="5">
    <source>
        <dbReference type="ARBA" id="ARBA00022827"/>
    </source>
</evidence>
<comment type="subcellular location">
    <subcellularLocation>
        <location evidence="2">Peroxisome matrix</location>
    </subcellularLocation>
</comment>
<evidence type="ECO:0000256" key="4">
    <source>
        <dbReference type="ARBA" id="ARBA00022630"/>
    </source>
</evidence>
<dbReference type="EMBL" id="KN847552">
    <property type="protein sequence ID" value="KIW01947.1"/>
    <property type="molecule type" value="Genomic_DNA"/>
</dbReference>
<proteinExistence type="inferred from homology"/>
<dbReference type="RefSeq" id="XP_016211816.1">
    <property type="nucleotide sequence ID" value="XM_016360477.1"/>
</dbReference>
<dbReference type="PANTHER" id="PTHR11530">
    <property type="entry name" value="D-AMINO ACID OXIDASE"/>
    <property type="match status" value="1"/>
</dbReference>
<feature type="domain" description="FAD dependent oxidoreductase" evidence="10">
    <location>
        <begin position="18"/>
        <end position="220"/>
    </location>
</feature>
<evidence type="ECO:0000256" key="8">
    <source>
        <dbReference type="ARBA" id="ARBA00039101"/>
    </source>
</evidence>
<keyword evidence="6" id="KW-0560">Oxidoreductase</keyword>
<dbReference type="EMBL" id="KN847552">
    <property type="protein sequence ID" value="KIW01948.1"/>
    <property type="molecule type" value="Genomic_DNA"/>
</dbReference>
<dbReference type="Gene3D" id="3.30.9.10">
    <property type="entry name" value="D-Amino Acid Oxidase, subunit A, domain 2"/>
    <property type="match status" value="1"/>
</dbReference>
<evidence type="ECO:0000313" key="12">
    <source>
        <dbReference type="Proteomes" id="UP000053259"/>
    </source>
</evidence>
<dbReference type="GeneID" id="27314758"/>
<dbReference type="OrthoDB" id="409956at2759"/>
<dbReference type="AlphaFoldDB" id="A0A0D1YMC5"/>
<dbReference type="PANTHER" id="PTHR11530:SF16">
    <property type="entry name" value="D-AMINO ACID OXIDASE (AFU_ORTHOLOGUE AFUA_5G11290)"/>
    <property type="match status" value="1"/>
</dbReference>
<evidence type="ECO:0000313" key="11">
    <source>
        <dbReference type="EMBL" id="KIW01947.1"/>
    </source>
</evidence>
<gene>
    <name evidence="11" type="ORF">PV09_06785</name>
</gene>
<keyword evidence="7" id="KW-0576">Peroxisome</keyword>
<evidence type="ECO:0000256" key="3">
    <source>
        <dbReference type="ARBA" id="ARBA00006730"/>
    </source>
</evidence>
<evidence type="ECO:0000256" key="6">
    <source>
        <dbReference type="ARBA" id="ARBA00023002"/>
    </source>
</evidence>
<evidence type="ECO:0000256" key="2">
    <source>
        <dbReference type="ARBA" id="ARBA00004253"/>
    </source>
</evidence>
<dbReference type="GO" id="GO:0071949">
    <property type="term" value="F:FAD binding"/>
    <property type="evidence" value="ECO:0007669"/>
    <property type="project" value="InterPro"/>
</dbReference>
<dbReference type="Pfam" id="PF01266">
    <property type="entry name" value="DAO"/>
    <property type="match status" value="1"/>
</dbReference>